<keyword evidence="5" id="KW-0547">Nucleotide-binding</keyword>
<evidence type="ECO:0000259" key="9">
    <source>
        <dbReference type="PROSITE" id="PS50893"/>
    </source>
</evidence>
<evidence type="ECO:0000256" key="4">
    <source>
        <dbReference type="ARBA" id="ARBA00022475"/>
    </source>
</evidence>
<keyword evidence="8" id="KW-0472">Membrane</keyword>
<comment type="caution">
    <text evidence="10">The sequence shown here is derived from an EMBL/GenBank/DDBJ whole genome shotgun (WGS) entry which is preliminary data.</text>
</comment>
<dbReference type="RefSeq" id="WP_377909311.1">
    <property type="nucleotide sequence ID" value="NZ_JBHSGK010000007.1"/>
</dbReference>
<evidence type="ECO:0000256" key="5">
    <source>
        <dbReference type="ARBA" id="ARBA00022741"/>
    </source>
</evidence>
<dbReference type="NCBIfam" id="NF010167">
    <property type="entry name" value="PRK13648.1"/>
    <property type="match status" value="2"/>
</dbReference>
<keyword evidence="7" id="KW-1278">Translocase</keyword>
<dbReference type="CDD" id="cd03225">
    <property type="entry name" value="ABC_cobalt_CbiO_domain1"/>
    <property type="match status" value="2"/>
</dbReference>
<name>A0ABV9NYQ5_9BACI</name>
<accession>A0ABV9NYQ5</accession>
<evidence type="ECO:0000256" key="2">
    <source>
        <dbReference type="ARBA" id="ARBA00005417"/>
    </source>
</evidence>
<proteinExistence type="inferred from homology"/>
<keyword evidence="4" id="KW-1003">Cell membrane</keyword>
<dbReference type="GO" id="GO:0005524">
    <property type="term" value="F:ATP binding"/>
    <property type="evidence" value="ECO:0007669"/>
    <property type="project" value="UniProtKB-KW"/>
</dbReference>
<evidence type="ECO:0000256" key="1">
    <source>
        <dbReference type="ARBA" id="ARBA00004202"/>
    </source>
</evidence>
<dbReference type="Pfam" id="PF00005">
    <property type="entry name" value="ABC_tran"/>
    <property type="match status" value="2"/>
</dbReference>
<dbReference type="PROSITE" id="PS00211">
    <property type="entry name" value="ABC_TRANSPORTER_1"/>
    <property type="match status" value="1"/>
</dbReference>
<evidence type="ECO:0000256" key="7">
    <source>
        <dbReference type="ARBA" id="ARBA00022967"/>
    </source>
</evidence>
<evidence type="ECO:0000256" key="6">
    <source>
        <dbReference type="ARBA" id="ARBA00022840"/>
    </source>
</evidence>
<dbReference type="InterPro" id="IPR050095">
    <property type="entry name" value="ECF_ABC_transporter_ATP-bd"/>
</dbReference>
<evidence type="ECO:0000256" key="3">
    <source>
        <dbReference type="ARBA" id="ARBA00022448"/>
    </source>
</evidence>
<dbReference type="PROSITE" id="PS50893">
    <property type="entry name" value="ABC_TRANSPORTER_2"/>
    <property type="match status" value="2"/>
</dbReference>
<comment type="subcellular location">
    <subcellularLocation>
        <location evidence="1">Cell membrane</location>
        <topology evidence="1">Peripheral membrane protein</topology>
    </subcellularLocation>
</comment>
<feature type="domain" description="ABC transporter" evidence="9">
    <location>
        <begin position="13"/>
        <end position="252"/>
    </location>
</feature>
<evidence type="ECO:0000313" key="10">
    <source>
        <dbReference type="EMBL" id="MFC4736679.1"/>
    </source>
</evidence>
<dbReference type="SMART" id="SM00382">
    <property type="entry name" value="AAA"/>
    <property type="match status" value="2"/>
</dbReference>
<dbReference type="InterPro" id="IPR015856">
    <property type="entry name" value="ABC_transpr_CbiO/EcfA_su"/>
</dbReference>
<dbReference type="InterPro" id="IPR017871">
    <property type="entry name" value="ABC_transporter-like_CS"/>
</dbReference>
<dbReference type="InterPro" id="IPR003439">
    <property type="entry name" value="ABC_transporter-like_ATP-bd"/>
</dbReference>
<gene>
    <name evidence="10" type="ORF">ACFO4L_08805</name>
</gene>
<dbReference type="PANTHER" id="PTHR43553">
    <property type="entry name" value="HEAVY METAL TRANSPORTER"/>
    <property type="match status" value="1"/>
</dbReference>
<dbReference type="InterPro" id="IPR003593">
    <property type="entry name" value="AAA+_ATPase"/>
</dbReference>
<dbReference type="SUPFAM" id="SSF52540">
    <property type="entry name" value="P-loop containing nucleoside triphosphate hydrolases"/>
    <property type="match status" value="2"/>
</dbReference>
<dbReference type="PANTHER" id="PTHR43553:SF19">
    <property type="entry name" value="HMP_THIAMINE IMPORT ATP-BINDING PROTEIN YKOD-RELATED"/>
    <property type="match status" value="1"/>
</dbReference>
<feature type="domain" description="ABC transporter" evidence="9">
    <location>
        <begin position="275"/>
        <end position="505"/>
    </location>
</feature>
<organism evidence="10 11">
    <name type="scientific">Bacillus daqingensis</name>
    <dbReference type="NCBI Taxonomy" id="872396"/>
    <lineage>
        <taxon>Bacteria</taxon>
        <taxon>Bacillati</taxon>
        <taxon>Bacillota</taxon>
        <taxon>Bacilli</taxon>
        <taxon>Bacillales</taxon>
        <taxon>Bacillaceae</taxon>
        <taxon>Bacillus</taxon>
    </lineage>
</organism>
<dbReference type="EMBL" id="JBHSGK010000007">
    <property type="protein sequence ID" value="MFC4736679.1"/>
    <property type="molecule type" value="Genomic_DNA"/>
</dbReference>
<sequence length="514" mass="57221">MDGFEKHPKPPVIELKRVSFAYEEEAPLLHDISLQFQAGECCLIGGASGSGKSTLALIMNGLYPEAVEGTMRGEVRLHGRPLSSYRKGEAAQHIGVLFQDPESQFCMISVEDELAFVLENIAAPRDVMDERIDHVLRETDMTDFRHRAIHELSGGQKQKIALASVLLLDPEVLIVDEPAANLDPASGEELVELIGRIRRSRGCTVLIIEHQADRWLSLLDRAVFLAAGSVMLDGSPDTIYQTKRSLLKREGIHLPFRYDPLPPRSPGPHRGETIFRAENLTVSKRKKAIVQHASFQLHRGEMLAIAGENGSGKTTLLQAAAGLLPLDTGRIELGGKALQELGEEQFRKRTGFVFQNPEHQFITDTVQEELLFGPELAGRDDAEEWMEALLRRFRLEKHRYHNPFMLSGGQKRRLSAAVMLGDIPDVLFLDEPTFGQDAASTADLMNMLDELRSGGTAVVLITHDMMLVDRYCHRVLVMKGGEAAFEGEPQQLWKEQDLLQSCSLLQPEREAVTG</sequence>
<evidence type="ECO:0000256" key="8">
    <source>
        <dbReference type="ARBA" id="ARBA00023136"/>
    </source>
</evidence>
<keyword evidence="6 10" id="KW-0067">ATP-binding</keyword>
<dbReference type="Gene3D" id="3.40.50.300">
    <property type="entry name" value="P-loop containing nucleotide triphosphate hydrolases"/>
    <property type="match status" value="2"/>
</dbReference>
<dbReference type="InterPro" id="IPR027417">
    <property type="entry name" value="P-loop_NTPase"/>
</dbReference>
<keyword evidence="11" id="KW-1185">Reference proteome</keyword>
<protein>
    <submittedName>
        <fullName evidence="10">ABC transporter ATP-binding protein</fullName>
    </submittedName>
</protein>
<reference evidence="11" key="1">
    <citation type="journal article" date="2019" name="Int. J. Syst. Evol. Microbiol.">
        <title>The Global Catalogue of Microorganisms (GCM) 10K type strain sequencing project: providing services to taxonomists for standard genome sequencing and annotation.</title>
        <authorList>
            <consortium name="The Broad Institute Genomics Platform"/>
            <consortium name="The Broad Institute Genome Sequencing Center for Infectious Disease"/>
            <person name="Wu L."/>
            <person name="Ma J."/>
        </authorList>
    </citation>
    <scope>NUCLEOTIDE SEQUENCE [LARGE SCALE GENOMIC DNA]</scope>
    <source>
        <strain evidence="11">JCM 12165</strain>
    </source>
</reference>
<evidence type="ECO:0000313" key="11">
    <source>
        <dbReference type="Proteomes" id="UP001595896"/>
    </source>
</evidence>
<keyword evidence="3" id="KW-0813">Transport</keyword>
<dbReference type="Proteomes" id="UP001595896">
    <property type="component" value="Unassembled WGS sequence"/>
</dbReference>
<comment type="similarity">
    <text evidence="2">Belongs to the ABC transporter superfamily.</text>
</comment>